<dbReference type="OrthoDB" id="9811552at2"/>
<reference evidence="4 6" key="2">
    <citation type="submission" date="2018-10" db="EMBL/GenBank/DDBJ databases">
        <title>Genome sequences of five Lactobacillus pentosus strains isolated from brines of traditionally fermented spanish-style green table olives and differences between them.</title>
        <authorList>
            <person name="Jimenez Diaz R."/>
        </authorList>
    </citation>
    <scope>NUCLEOTIDE SEQUENCE [LARGE SCALE GENOMIC DNA]</scope>
    <source>
        <strain evidence="4 6">IG10</strain>
    </source>
</reference>
<comment type="caution">
    <text evidence="1">The sequence shown here is derived from an EMBL/GenBank/DDBJ whole genome shotgun (WGS) entry which is preliminary data.</text>
</comment>
<dbReference type="RefSeq" id="WP_050337794.1">
    <property type="nucleotide sequence ID" value="NZ_BJZC01000060.1"/>
</dbReference>
<dbReference type="InterPro" id="IPR036397">
    <property type="entry name" value="RNaseH_sf"/>
</dbReference>
<reference evidence="3 5" key="1">
    <citation type="submission" date="2018-03" db="EMBL/GenBank/DDBJ databases">
        <title>Draft Genome Sequences of six Lactobacillus pentosus Strains Isolated from Brines of Traditionally Fermented Spanish-Style Green Table Olives.</title>
        <authorList>
            <person name="Calero-Delgado B."/>
            <person name="Martin-Platero A.M."/>
            <person name="Perez-Pulido A.J."/>
            <person name="Benitez-Cabello A."/>
            <person name="Casimiro-Soriguer C.S."/>
            <person name="Martinez-Bueno M."/>
            <person name="Arroyo-Lopez F.N."/>
            <person name="Rodriguez-Gomez F."/>
            <person name="Bautista-Gallego J."/>
            <person name="Garrido-Fernandez A."/>
            <person name="Jimenez-Diaz R."/>
        </authorList>
    </citation>
    <scope>NUCLEOTIDE SEQUENCE [LARGE SCALE GENOMIC DNA]</scope>
    <source>
        <strain evidence="3 5">IG2</strain>
    </source>
</reference>
<dbReference type="AlphaFoldDB" id="A0A2I0Z6V2"/>
<name>A0A2I0Z6V2_LACPE</name>
<dbReference type="EMBL" id="JAVLAO010000001">
    <property type="protein sequence ID" value="MDT7040228.1"/>
    <property type="molecule type" value="Genomic_DNA"/>
</dbReference>
<protein>
    <submittedName>
        <fullName evidence="1">Ribonuclease H</fullName>
    </submittedName>
</protein>
<evidence type="ECO:0000313" key="4">
    <source>
        <dbReference type="EMBL" id="RMW49801.1"/>
    </source>
</evidence>
<reference evidence="2" key="5">
    <citation type="submission" date="2023-08" db="EMBL/GenBank/DDBJ databases">
        <authorList>
            <person name="Page C.A."/>
            <person name="Perez-Diaz I.M."/>
        </authorList>
    </citation>
    <scope>NUCLEOTIDE SEQUENCE</scope>
    <source>
        <strain evidence="2">1.8.9</strain>
    </source>
</reference>
<dbReference type="SUPFAM" id="SSF53098">
    <property type="entry name" value="Ribonuclease H-like"/>
    <property type="match status" value="1"/>
</dbReference>
<dbReference type="EMBL" id="RDCJ01000051">
    <property type="protein sequence ID" value="RMW49801.1"/>
    <property type="molecule type" value="Genomic_DNA"/>
</dbReference>
<evidence type="ECO:0000313" key="5">
    <source>
        <dbReference type="Proteomes" id="UP000238378"/>
    </source>
</evidence>
<evidence type="ECO:0000313" key="3">
    <source>
        <dbReference type="EMBL" id="PRO95311.1"/>
    </source>
</evidence>
<dbReference type="Proteomes" id="UP000238378">
    <property type="component" value="Unassembled WGS sequence"/>
</dbReference>
<dbReference type="Proteomes" id="UP001151834">
    <property type="component" value="Unassembled WGS sequence"/>
</dbReference>
<dbReference type="Gene3D" id="3.30.420.10">
    <property type="entry name" value="Ribonuclease H-like superfamily/Ribonuclease H"/>
    <property type="match status" value="1"/>
</dbReference>
<dbReference type="EMBL" id="JAPEQV010000022">
    <property type="protein sequence ID" value="MDF2314121.1"/>
    <property type="molecule type" value="Genomic_DNA"/>
</dbReference>
<evidence type="ECO:0000313" key="7">
    <source>
        <dbReference type="Proteomes" id="UP001151834"/>
    </source>
</evidence>
<keyword evidence="5" id="KW-1185">Reference proteome</keyword>
<dbReference type="Proteomes" id="UP000276249">
    <property type="component" value="Unassembled WGS sequence"/>
</dbReference>
<evidence type="ECO:0000313" key="6">
    <source>
        <dbReference type="Proteomes" id="UP000276249"/>
    </source>
</evidence>
<evidence type="ECO:0000313" key="2">
    <source>
        <dbReference type="EMBL" id="MDT7040228.1"/>
    </source>
</evidence>
<sequence length="148" mass="16762">MTTIHLYLASTMHQATPITATTPAAWVVILRYADHQKALNDAGYGHTETQLTLSALIEALTTLKRHDLPVHVHTTTEIVATIISEQRYLTWRQNDWQLPDDEQDNLTQWQQLVPLIEAYPDLQVTYHPVDDPTMTTATTTLTAVMTKL</sequence>
<dbReference type="EMBL" id="PVOB01000068">
    <property type="protein sequence ID" value="PRO95311.1"/>
    <property type="molecule type" value="Genomic_DNA"/>
</dbReference>
<proteinExistence type="predicted"/>
<reference evidence="1" key="4">
    <citation type="journal article" date="2023" name="Front Nutr">
        <title>Lactiplantibacillus pentosus P2020 protects the hyperuricemia and renal inflammation in mice.</title>
        <authorList>
            <person name="Wang Z."/>
            <person name="Song L."/>
            <person name="Li X."/>
            <person name="Xiao Y."/>
            <person name="Huang Y."/>
            <person name="Zhang Y."/>
            <person name="Li J."/>
            <person name="Li M."/>
            <person name="Ren Z."/>
        </authorList>
    </citation>
    <scope>NUCLEOTIDE SEQUENCE</scope>
    <source>
        <strain evidence="1">P2000</strain>
    </source>
</reference>
<organism evidence="1 7">
    <name type="scientific">Lactiplantibacillus pentosus</name>
    <name type="common">Lactobacillus pentosus</name>
    <dbReference type="NCBI Taxonomy" id="1589"/>
    <lineage>
        <taxon>Bacteria</taxon>
        <taxon>Bacillati</taxon>
        <taxon>Bacillota</taxon>
        <taxon>Bacilli</taxon>
        <taxon>Lactobacillales</taxon>
        <taxon>Lactobacillaceae</taxon>
        <taxon>Lactiplantibacillus</taxon>
    </lineage>
</organism>
<dbReference type="Proteomes" id="UP001263852">
    <property type="component" value="Unassembled WGS sequence"/>
</dbReference>
<evidence type="ECO:0000313" key="1">
    <source>
        <dbReference type="EMBL" id="MDF2314121.1"/>
    </source>
</evidence>
<gene>
    <name evidence="3" type="ORF">C6Y08_05455</name>
    <name evidence="4" type="ORF">D6U18_05090</name>
    <name evidence="1" type="ORF">OOJ94_14980</name>
    <name evidence="2" type="ORF">RI555_14880</name>
</gene>
<dbReference type="GO" id="GO:0003676">
    <property type="term" value="F:nucleic acid binding"/>
    <property type="evidence" value="ECO:0007669"/>
    <property type="project" value="InterPro"/>
</dbReference>
<reference evidence="1" key="3">
    <citation type="submission" date="2022-11" db="EMBL/GenBank/DDBJ databases">
        <authorList>
            <person name="Wang Z."/>
        </authorList>
    </citation>
    <scope>NUCLEOTIDE SEQUENCE</scope>
    <source>
        <strain evidence="1">P2000</strain>
    </source>
</reference>
<dbReference type="InterPro" id="IPR012337">
    <property type="entry name" value="RNaseH-like_sf"/>
</dbReference>
<accession>A0A2I0Z6V2</accession>
<dbReference type="GeneID" id="49392749"/>